<evidence type="ECO:0000256" key="4">
    <source>
        <dbReference type="RuleBase" id="RU362057"/>
    </source>
</evidence>
<evidence type="ECO:0000256" key="3">
    <source>
        <dbReference type="RuleBase" id="RU003718"/>
    </source>
</evidence>
<dbReference type="PROSITE" id="PS00375">
    <property type="entry name" value="UDPGT"/>
    <property type="match status" value="1"/>
</dbReference>
<dbReference type="Pfam" id="PF00201">
    <property type="entry name" value="UDPGT"/>
    <property type="match status" value="1"/>
</dbReference>
<evidence type="ECO:0000256" key="1">
    <source>
        <dbReference type="ARBA" id="ARBA00009995"/>
    </source>
</evidence>
<protein>
    <recommendedName>
        <fullName evidence="4">Glycosyltransferase</fullName>
        <ecNumber evidence="4">2.4.1.-</ecNumber>
    </recommendedName>
</protein>
<comment type="caution">
    <text evidence="5">The sequence shown here is derived from an EMBL/GenBank/DDBJ whole genome shotgun (WGS) entry which is preliminary data.</text>
</comment>
<dbReference type="Gene3D" id="3.40.50.2000">
    <property type="entry name" value="Glycogen Phosphorylase B"/>
    <property type="match status" value="2"/>
</dbReference>
<dbReference type="PANTHER" id="PTHR11926:SF774">
    <property type="entry name" value="UDP-GLYCOSYLTRANSFERASE 85A1-RELATED"/>
    <property type="match status" value="1"/>
</dbReference>
<evidence type="ECO:0000313" key="5">
    <source>
        <dbReference type="EMBL" id="KAL3696851.1"/>
    </source>
</evidence>
<keyword evidence="2 3" id="KW-0808">Transferase</keyword>
<dbReference type="InterPro" id="IPR035595">
    <property type="entry name" value="UDP_glycos_trans_CS"/>
</dbReference>
<dbReference type="EC" id="2.4.1.-" evidence="4"/>
<gene>
    <name evidence="5" type="ORF">R1sor_010927</name>
</gene>
<sequence>MEPERKSSANVWFMALPFFSHLKSMSQLAELLVGHGLTVTLLGSKYDLQRLQASWDHKPERSNRKSIHFRPLDIELPDLGNPVGGNARMLKPFQDAERAFEEVLKNELACGSRPTCVISDLLLPGTREVATSLEIPAWPFCPYLSSYLNTTVYLERLEGKGILTLPDSLEESDVQGELISIPGLPLINMYELNAVHFKCNPLYAMGRRRSEFLQQADVLIMTGFCELEPRAFSALQKLLISSTLRNSKKIPEIWTVGPLFPLLSDTEVLLANDPVQAEVDPCIRFLDSQSPSSVVYVSFGTDIRISQDQLLELVCGLENSEQPFICAIRTHGSAQSPHVPVHDLLSDLHPELLARISSRSLFVEWAPQMEVLAHRSTGAFISHCGFNSVLESVWYGVPILGWPRKYDQFTNCRYLAGEAQIALEVHPGLMPAGLVRSTDVETVIRTLFYTAEGKALSERALEMKQRAQESLGRNGSSTKNLEALVTHIEHLAKP</sequence>
<dbReference type="FunFam" id="3.40.50.2000:FF:000060">
    <property type="entry name" value="Glycosyltransferase"/>
    <property type="match status" value="1"/>
</dbReference>
<dbReference type="EMBL" id="JBJQOH010000002">
    <property type="protein sequence ID" value="KAL3696851.1"/>
    <property type="molecule type" value="Genomic_DNA"/>
</dbReference>
<dbReference type="GO" id="GO:0016757">
    <property type="term" value="F:glycosyltransferase activity"/>
    <property type="evidence" value="ECO:0007669"/>
    <property type="project" value="UniProtKB-KW"/>
</dbReference>
<reference evidence="5 6" key="1">
    <citation type="submission" date="2024-09" db="EMBL/GenBank/DDBJ databases">
        <title>Chromosome-scale assembly of Riccia sorocarpa.</title>
        <authorList>
            <person name="Paukszto L."/>
        </authorList>
    </citation>
    <scope>NUCLEOTIDE SEQUENCE [LARGE SCALE GENOMIC DNA]</scope>
    <source>
        <strain evidence="5">LP-2024</strain>
        <tissue evidence="5">Aerial parts of the thallus</tissue>
    </source>
</reference>
<dbReference type="SUPFAM" id="SSF53756">
    <property type="entry name" value="UDP-Glycosyltransferase/glycogen phosphorylase"/>
    <property type="match status" value="1"/>
</dbReference>
<organism evidence="5 6">
    <name type="scientific">Riccia sorocarpa</name>
    <dbReference type="NCBI Taxonomy" id="122646"/>
    <lineage>
        <taxon>Eukaryota</taxon>
        <taxon>Viridiplantae</taxon>
        <taxon>Streptophyta</taxon>
        <taxon>Embryophyta</taxon>
        <taxon>Marchantiophyta</taxon>
        <taxon>Marchantiopsida</taxon>
        <taxon>Marchantiidae</taxon>
        <taxon>Marchantiales</taxon>
        <taxon>Ricciaceae</taxon>
        <taxon>Riccia</taxon>
    </lineage>
</organism>
<keyword evidence="3" id="KW-0328">Glycosyltransferase</keyword>
<accession>A0ABD3I3I9</accession>
<dbReference type="PANTHER" id="PTHR11926">
    <property type="entry name" value="GLUCOSYL/GLUCURONOSYL TRANSFERASES"/>
    <property type="match status" value="1"/>
</dbReference>
<dbReference type="AlphaFoldDB" id="A0ABD3I3I9"/>
<evidence type="ECO:0000256" key="2">
    <source>
        <dbReference type="ARBA" id="ARBA00022679"/>
    </source>
</evidence>
<comment type="similarity">
    <text evidence="1 3">Belongs to the UDP-glycosyltransferase family.</text>
</comment>
<name>A0ABD3I3I9_9MARC</name>
<dbReference type="CDD" id="cd03784">
    <property type="entry name" value="GT1_Gtf-like"/>
    <property type="match status" value="1"/>
</dbReference>
<keyword evidence="6" id="KW-1185">Reference proteome</keyword>
<dbReference type="InterPro" id="IPR002213">
    <property type="entry name" value="UDP_glucos_trans"/>
</dbReference>
<dbReference type="Proteomes" id="UP001633002">
    <property type="component" value="Unassembled WGS sequence"/>
</dbReference>
<evidence type="ECO:0000313" key="6">
    <source>
        <dbReference type="Proteomes" id="UP001633002"/>
    </source>
</evidence>
<proteinExistence type="inferred from homology"/>